<evidence type="ECO:0000256" key="2">
    <source>
        <dbReference type="RuleBase" id="RU003749"/>
    </source>
</evidence>
<dbReference type="RefSeq" id="WP_151619734.1">
    <property type="nucleotide sequence ID" value="NZ_WBXO01000004.1"/>
</dbReference>
<evidence type="ECO:0000313" key="4">
    <source>
        <dbReference type="EMBL" id="KAB2953074.1"/>
    </source>
</evidence>
<dbReference type="InterPro" id="IPR003658">
    <property type="entry name" value="Anti-sigma_ant"/>
</dbReference>
<protein>
    <recommendedName>
        <fullName evidence="2">Anti-sigma factor antagonist</fullName>
    </recommendedName>
</protein>
<evidence type="ECO:0000313" key="5">
    <source>
        <dbReference type="Proteomes" id="UP000468766"/>
    </source>
</evidence>
<dbReference type="EMBL" id="WBXO01000004">
    <property type="protein sequence ID" value="KAB2953074.1"/>
    <property type="molecule type" value="Genomic_DNA"/>
</dbReference>
<dbReference type="NCBIfam" id="TIGR00377">
    <property type="entry name" value="ant_ant_sig"/>
    <property type="match status" value="1"/>
</dbReference>
<evidence type="ECO:0000256" key="1">
    <source>
        <dbReference type="ARBA" id="ARBA00009013"/>
    </source>
</evidence>
<dbReference type="Pfam" id="PF01740">
    <property type="entry name" value="STAS"/>
    <property type="match status" value="1"/>
</dbReference>
<dbReference type="OrthoDB" id="9794628at2"/>
<reference evidence="4 5" key="1">
    <citation type="submission" date="2019-10" db="EMBL/GenBank/DDBJ databases">
        <title>Whole-genome sequence of the extremophile Heliorestis acidaminivorans DSM 24790.</title>
        <authorList>
            <person name="Kyndt J.A."/>
            <person name="Meyer T.E."/>
        </authorList>
    </citation>
    <scope>NUCLEOTIDE SEQUENCE [LARGE SCALE GENOMIC DNA]</scope>
    <source>
        <strain evidence="4 5">DSM 24790</strain>
    </source>
</reference>
<keyword evidence="5" id="KW-1185">Reference proteome</keyword>
<dbReference type="PANTHER" id="PTHR33495">
    <property type="entry name" value="ANTI-SIGMA FACTOR ANTAGONIST TM_1081-RELATED-RELATED"/>
    <property type="match status" value="1"/>
</dbReference>
<evidence type="ECO:0000259" key="3">
    <source>
        <dbReference type="PROSITE" id="PS50801"/>
    </source>
</evidence>
<dbReference type="InterPro" id="IPR002645">
    <property type="entry name" value="STAS_dom"/>
</dbReference>
<dbReference type="CDD" id="cd07043">
    <property type="entry name" value="STAS_anti-anti-sigma_factors"/>
    <property type="match status" value="1"/>
</dbReference>
<feature type="domain" description="STAS" evidence="3">
    <location>
        <begin position="1"/>
        <end position="100"/>
    </location>
</feature>
<proteinExistence type="inferred from homology"/>
<dbReference type="InterPro" id="IPR036513">
    <property type="entry name" value="STAS_dom_sf"/>
</dbReference>
<accession>A0A6I0F163</accession>
<dbReference type="AlphaFoldDB" id="A0A6I0F163"/>
<gene>
    <name evidence="4" type="ORF">F9B85_07365</name>
</gene>
<dbReference type="SUPFAM" id="SSF52091">
    <property type="entry name" value="SpoIIaa-like"/>
    <property type="match status" value="1"/>
</dbReference>
<dbReference type="PROSITE" id="PS50801">
    <property type="entry name" value="STAS"/>
    <property type="match status" value="1"/>
</dbReference>
<dbReference type="Gene3D" id="3.30.750.24">
    <property type="entry name" value="STAS domain"/>
    <property type="match status" value="1"/>
</dbReference>
<dbReference type="PANTHER" id="PTHR33495:SF2">
    <property type="entry name" value="ANTI-SIGMA FACTOR ANTAGONIST TM_1081-RELATED"/>
    <property type="match status" value="1"/>
</dbReference>
<comment type="caution">
    <text evidence="4">The sequence shown here is derived from an EMBL/GenBank/DDBJ whole genome shotgun (WGS) entry which is preliminary data.</text>
</comment>
<dbReference type="Proteomes" id="UP000468766">
    <property type="component" value="Unassembled WGS sequence"/>
</dbReference>
<comment type="similarity">
    <text evidence="1 2">Belongs to the anti-sigma-factor antagonist family.</text>
</comment>
<dbReference type="GO" id="GO:0043856">
    <property type="term" value="F:anti-sigma factor antagonist activity"/>
    <property type="evidence" value="ECO:0007669"/>
    <property type="project" value="InterPro"/>
</dbReference>
<sequence length="100" mass="11226">MKENIQMINNQVTVRLTGSVSVKEATALREALLEYVEQGHNRFIINMESLDFIDSAGLGVLVAIHKRARQQGGELILQGVKGMVKEVFELTRLTKVFNIQ</sequence>
<organism evidence="4 5">
    <name type="scientific">Heliorestis acidaminivorans</name>
    <dbReference type="NCBI Taxonomy" id="553427"/>
    <lineage>
        <taxon>Bacteria</taxon>
        <taxon>Bacillati</taxon>
        <taxon>Bacillota</taxon>
        <taxon>Clostridia</taxon>
        <taxon>Eubacteriales</taxon>
        <taxon>Heliobacteriaceae</taxon>
        <taxon>Heliorestis</taxon>
    </lineage>
</organism>
<name>A0A6I0F163_9FIRM</name>